<dbReference type="AlphaFoldDB" id="A0AAN7B4C5"/>
<feature type="non-terminal residue" evidence="1">
    <location>
        <position position="1"/>
    </location>
</feature>
<evidence type="ECO:0000313" key="1">
    <source>
        <dbReference type="EMBL" id="KAK4212316.1"/>
    </source>
</evidence>
<dbReference type="Pfam" id="PF03659">
    <property type="entry name" value="Glyco_hydro_71"/>
    <property type="match status" value="1"/>
</dbReference>
<dbReference type="CDD" id="cd11577">
    <property type="entry name" value="GH71"/>
    <property type="match status" value="1"/>
</dbReference>
<dbReference type="Proteomes" id="UP001301769">
    <property type="component" value="Unassembled WGS sequence"/>
</dbReference>
<feature type="non-terminal residue" evidence="1">
    <location>
        <position position="628"/>
    </location>
</feature>
<accession>A0AAN7B4C5</accession>
<dbReference type="InterPro" id="IPR005197">
    <property type="entry name" value="Glyco_hydro_71"/>
</dbReference>
<protein>
    <submittedName>
        <fullName evidence="1">Carbohydrate-binding module family 24 protein</fullName>
    </submittedName>
</protein>
<dbReference type="Gene3D" id="3.20.20.80">
    <property type="entry name" value="Glycosidases"/>
    <property type="match status" value="1"/>
</dbReference>
<reference evidence="1" key="1">
    <citation type="journal article" date="2023" name="Mol. Phylogenet. Evol.">
        <title>Genome-scale phylogeny and comparative genomics of the fungal order Sordariales.</title>
        <authorList>
            <person name="Hensen N."/>
            <person name="Bonometti L."/>
            <person name="Westerberg I."/>
            <person name="Brannstrom I.O."/>
            <person name="Guillou S."/>
            <person name="Cros-Aarteil S."/>
            <person name="Calhoun S."/>
            <person name="Haridas S."/>
            <person name="Kuo A."/>
            <person name="Mondo S."/>
            <person name="Pangilinan J."/>
            <person name="Riley R."/>
            <person name="LaButti K."/>
            <person name="Andreopoulos B."/>
            <person name="Lipzen A."/>
            <person name="Chen C."/>
            <person name="Yan M."/>
            <person name="Daum C."/>
            <person name="Ng V."/>
            <person name="Clum A."/>
            <person name="Steindorff A."/>
            <person name="Ohm R.A."/>
            <person name="Martin F."/>
            <person name="Silar P."/>
            <person name="Natvig D.O."/>
            <person name="Lalanne C."/>
            <person name="Gautier V."/>
            <person name="Ament-Velasquez S.L."/>
            <person name="Kruys A."/>
            <person name="Hutchinson M.I."/>
            <person name="Powell A.J."/>
            <person name="Barry K."/>
            <person name="Miller A.N."/>
            <person name="Grigoriev I.V."/>
            <person name="Debuchy R."/>
            <person name="Gladieux P."/>
            <person name="Hiltunen Thoren M."/>
            <person name="Johannesson H."/>
        </authorList>
    </citation>
    <scope>NUCLEOTIDE SEQUENCE</scope>
    <source>
        <strain evidence="1">PSN293</strain>
    </source>
</reference>
<reference evidence="1" key="2">
    <citation type="submission" date="2023-05" db="EMBL/GenBank/DDBJ databases">
        <authorList>
            <consortium name="Lawrence Berkeley National Laboratory"/>
            <person name="Steindorff A."/>
            <person name="Hensen N."/>
            <person name="Bonometti L."/>
            <person name="Westerberg I."/>
            <person name="Brannstrom I.O."/>
            <person name="Guillou S."/>
            <person name="Cros-Aarteil S."/>
            <person name="Calhoun S."/>
            <person name="Haridas S."/>
            <person name="Kuo A."/>
            <person name="Mondo S."/>
            <person name="Pangilinan J."/>
            <person name="Riley R."/>
            <person name="Labutti K."/>
            <person name="Andreopoulos B."/>
            <person name="Lipzen A."/>
            <person name="Chen C."/>
            <person name="Yanf M."/>
            <person name="Daum C."/>
            <person name="Ng V."/>
            <person name="Clum A."/>
            <person name="Ohm R."/>
            <person name="Martin F."/>
            <person name="Silar P."/>
            <person name="Natvig D."/>
            <person name="Lalanne C."/>
            <person name="Gautier V."/>
            <person name="Ament-Velasquez S.L."/>
            <person name="Kruys A."/>
            <person name="Hutchinson M.I."/>
            <person name="Powell A.J."/>
            <person name="Barry K."/>
            <person name="Miller A.N."/>
            <person name="Grigoriev I.V."/>
            <person name="Debuchy R."/>
            <person name="Gladieux P."/>
            <person name="Thoren M.H."/>
            <person name="Johannesson H."/>
        </authorList>
    </citation>
    <scope>NUCLEOTIDE SEQUENCE</scope>
    <source>
        <strain evidence="1">PSN293</strain>
    </source>
</reference>
<evidence type="ECO:0000313" key="2">
    <source>
        <dbReference type="Proteomes" id="UP001301769"/>
    </source>
</evidence>
<gene>
    <name evidence="1" type="ORF">QBC37DRAFT_466033</name>
</gene>
<comment type="caution">
    <text evidence="1">The sequence shown here is derived from an EMBL/GenBank/DDBJ whole genome shotgun (WGS) entry which is preliminary data.</text>
</comment>
<dbReference type="EMBL" id="MU858130">
    <property type="protein sequence ID" value="KAK4212316.1"/>
    <property type="molecule type" value="Genomic_DNA"/>
</dbReference>
<organism evidence="1 2">
    <name type="scientific">Rhypophila decipiens</name>
    <dbReference type="NCBI Taxonomy" id="261697"/>
    <lineage>
        <taxon>Eukaryota</taxon>
        <taxon>Fungi</taxon>
        <taxon>Dikarya</taxon>
        <taxon>Ascomycota</taxon>
        <taxon>Pezizomycotina</taxon>
        <taxon>Sordariomycetes</taxon>
        <taxon>Sordariomycetidae</taxon>
        <taxon>Sordariales</taxon>
        <taxon>Naviculisporaceae</taxon>
        <taxon>Rhypophila</taxon>
    </lineage>
</organism>
<proteinExistence type="predicted"/>
<sequence>LATALFAAYEVQSKAVFAHFMLTNTAKFRKHDWKDNIELAREAKIDAFALNIHNGWPYLEEQLDLAFSAVDHFSDFKLFISFDYAGNGPWEKANVTRLINKYKSKKGHYRYNGKPFASTFEGPDRADDWVDIKADTGCFFIPDWSSRGAFGAINLANQVVDGLFSWAGWPWGDQNMDTYTDASYNLALGQSSPRKPYMMPVSPWFFTNLPGYNKNWMWNGNDLWYDRWTQVLGLDPQPEFLQIISWNDFGESHYIGPLDDRQYEAFQYGGAPYNYVKDMPHDGWRKHLPWLIDMYKKGTSSSSEESVVVAYRRTLRHTCGTGNTTLNTATQVQYEFSPAESLEDRVQITALLSNPKGNRKVQIEPKGHWDYTPQGGIGLHHVSLPISDLSLFTASSGFKPIDLTLPPILESCPQNRATNWNAYVASTSQHSKRFSPPAPLSSQVCTSGWGRNSFDPICALTCKYGYCPSSACVCTSLGDATPPPKDGGRPVPGYPFNGDANYGGLCNFVCKTLGSKYCSKMESLKICSTTEQEPSNPPTSPFQPPFCVGGKGKGDEQGLYSQLCSYTCKYGFCPIAICECTATGGFPDQPAWVGGGGHGNVTGAERTDQGLCNYACDRGYCPSSSCST</sequence>
<keyword evidence="2" id="KW-1185">Reference proteome</keyword>
<dbReference type="GO" id="GO:0051118">
    <property type="term" value="F:glucan endo-1,3-alpha-glucosidase activity"/>
    <property type="evidence" value="ECO:0007669"/>
    <property type="project" value="InterPro"/>
</dbReference>
<name>A0AAN7B4C5_9PEZI</name>